<name>A0A6A6FSU4_9PEZI</name>
<dbReference type="OrthoDB" id="2212170at2759"/>
<protein>
    <recommendedName>
        <fullName evidence="4">CENP-V/GFA domain-containing protein</fullName>
    </recommendedName>
</protein>
<proteinExistence type="predicted"/>
<dbReference type="PANTHER" id="PTHR33337">
    <property type="entry name" value="GFA DOMAIN-CONTAINING PROTEIN"/>
    <property type="match status" value="1"/>
</dbReference>
<accession>A0A6A6FSU4</accession>
<evidence type="ECO:0000313" key="3">
    <source>
        <dbReference type="Proteomes" id="UP000799539"/>
    </source>
</evidence>
<sequence length="165" mass="18792">MYWQQRNGFLTSCVAYSCRKVSGGPFQAWADVDASSVTFFDHKEALQYGGLPKNNMGGIIFIRLSDLGERAYCATCNTPLAMRYKNWMENTSLALGAVDEESLTKTAKEALQLSAHIFTSHKAWWLNIKDDDLPKYDRFTDESFEDMTLQDDPESFDGEEEAWTE</sequence>
<keyword evidence="3" id="KW-1185">Reference proteome</keyword>
<reference evidence="2" key="1">
    <citation type="journal article" date="2020" name="Stud. Mycol.">
        <title>101 Dothideomycetes genomes: a test case for predicting lifestyles and emergence of pathogens.</title>
        <authorList>
            <person name="Haridas S."/>
            <person name="Albert R."/>
            <person name="Binder M."/>
            <person name="Bloem J."/>
            <person name="Labutti K."/>
            <person name="Salamov A."/>
            <person name="Andreopoulos B."/>
            <person name="Baker S."/>
            <person name="Barry K."/>
            <person name="Bills G."/>
            <person name="Bluhm B."/>
            <person name="Cannon C."/>
            <person name="Castanera R."/>
            <person name="Culley D."/>
            <person name="Daum C."/>
            <person name="Ezra D."/>
            <person name="Gonzalez J."/>
            <person name="Henrissat B."/>
            <person name="Kuo A."/>
            <person name="Liang C."/>
            <person name="Lipzen A."/>
            <person name="Lutzoni F."/>
            <person name="Magnuson J."/>
            <person name="Mondo S."/>
            <person name="Nolan M."/>
            <person name="Ohm R."/>
            <person name="Pangilinan J."/>
            <person name="Park H.-J."/>
            <person name="Ramirez L."/>
            <person name="Alfaro M."/>
            <person name="Sun H."/>
            <person name="Tritt A."/>
            <person name="Yoshinaga Y."/>
            <person name="Zwiers L.-H."/>
            <person name="Turgeon B."/>
            <person name="Goodwin S."/>
            <person name="Spatafora J."/>
            <person name="Crous P."/>
            <person name="Grigoriev I."/>
        </authorList>
    </citation>
    <scope>NUCLEOTIDE SEQUENCE</scope>
    <source>
        <strain evidence="2">SCOH1-5</strain>
    </source>
</reference>
<feature type="region of interest" description="Disordered" evidence="1">
    <location>
        <begin position="144"/>
        <end position="165"/>
    </location>
</feature>
<evidence type="ECO:0000256" key="1">
    <source>
        <dbReference type="SAM" id="MobiDB-lite"/>
    </source>
</evidence>
<gene>
    <name evidence="2" type="ORF">CERZMDRAFT_81501</name>
</gene>
<dbReference type="PANTHER" id="PTHR33337:SF40">
    <property type="entry name" value="CENP-V_GFA DOMAIN-CONTAINING PROTEIN-RELATED"/>
    <property type="match status" value="1"/>
</dbReference>
<dbReference type="Proteomes" id="UP000799539">
    <property type="component" value="Unassembled WGS sequence"/>
</dbReference>
<dbReference type="PROSITE" id="PS51257">
    <property type="entry name" value="PROKAR_LIPOPROTEIN"/>
    <property type="match status" value="1"/>
</dbReference>
<evidence type="ECO:0008006" key="4">
    <source>
        <dbReference type="Google" id="ProtNLM"/>
    </source>
</evidence>
<dbReference type="SUPFAM" id="SSF51316">
    <property type="entry name" value="Mss4-like"/>
    <property type="match status" value="1"/>
</dbReference>
<organism evidence="2 3">
    <name type="scientific">Cercospora zeae-maydis SCOH1-5</name>
    <dbReference type="NCBI Taxonomy" id="717836"/>
    <lineage>
        <taxon>Eukaryota</taxon>
        <taxon>Fungi</taxon>
        <taxon>Dikarya</taxon>
        <taxon>Ascomycota</taxon>
        <taxon>Pezizomycotina</taxon>
        <taxon>Dothideomycetes</taxon>
        <taxon>Dothideomycetidae</taxon>
        <taxon>Mycosphaerellales</taxon>
        <taxon>Mycosphaerellaceae</taxon>
        <taxon>Cercospora</taxon>
    </lineage>
</organism>
<dbReference type="EMBL" id="ML992664">
    <property type="protein sequence ID" value="KAF2216380.1"/>
    <property type="molecule type" value="Genomic_DNA"/>
</dbReference>
<dbReference type="AlphaFoldDB" id="A0A6A6FSU4"/>
<dbReference type="Gene3D" id="3.90.1590.10">
    <property type="entry name" value="glutathione-dependent formaldehyde- activating enzyme (gfa)"/>
    <property type="match status" value="1"/>
</dbReference>
<evidence type="ECO:0000313" key="2">
    <source>
        <dbReference type="EMBL" id="KAF2216380.1"/>
    </source>
</evidence>
<dbReference type="InterPro" id="IPR011057">
    <property type="entry name" value="Mss4-like_sf"/>
</dbReference>